<reference evidence="2" key="1">
    <citation type="submission" date="2021-02" db="EMBL/GenBank/DDBJ databases">
        <authorList>
            <person name="Nowell W R."/>
        </authorList>
    </citation>
    <scope>NUCLEOTIDE SEQUENCE</scope>
</reference>
<evidence type="ECO:0000256" key="1">
    <source>
        <dbReference type="SAM" id="MobiDB-lite"/>
    </source>
</evidence>
<comment type="caution">
    <text evidence="2">The sequence shown here is derived from an EMBL/GenBank/DDBJ whole genome shotgun (WGS) entry which is preliminary data.</text>
</comment>
<protein>
    <submittedName>
        <fullName evidence="2">Uncharacterized protein</fullName>
    </submittedName>
</protein>
<dbReference type="Proteomes" id="UP000663829">
    <property type="component" value="Unassembled WGS sequence"/>
</dbReference>
<dbReference type="Proteomes" id="UP000681722">
    <property type="component" value="Unassembled WGS sequence"/>
</dbReference>
<organism evidence="2 4">
    <name type="scientific">Didymodactylos carnosus</name>
    <dbReference type="NCBI Taxonomy" id="1234261"/>
    <lineage>
        <taxon>Eukaryota</taxon>
        <taxon>Metazoa</taxon>
        <taxon>Spiralia</taxon>
        <taxon>Gnathifera</taxon>
        <taxon>Rotifera</taxon>
        <taxon>Eurotatoria</taxon>
        <taxon>Bdelloidea</taxon>
        <taxon>Philodinida</taxon>
        <taxon>Philodinidae</taxon>
        <taxon>Didymodactylos</taxon>
    </lineage>
</organism>
<sequence length="269" mass="30637">MKIKERPTLIKILSPLKSVLNSDSEYKLPEQDQLKTLNSILGRRNFLPAGNDKIDCTKQPSAMIYEMSNENYFPLKHYNLRTAGFKRKRQHSSGGEFISTSRNRSRFPQRFRSRFSARNRSYSASHSHRPSSVPASLQYRSRSETKLSSELTRVKQLQSIKKTVQIIDVEHLQEQLSIAHVCRDARLKFIPDTDIAVGLFHRNSLECSKCHKRTHASNFPPKCLIESAVQGPNARLYTGSAATGLGYEAISNLMSSLCLPITTKRHFIE</sequence>
<accession>A0A815XH36</accession>
<keyword evidence="4" id="KW-1185">Reference proteome</keyword>
<name>A0A815XH36_9BILA</name>
<dbReference type="AlphaFoldDB" id="A0A815XH36"/>
<evidence type="ECO:0000313" key="2">
    <source>
        <dbReference type="EMBL" id="CAF1557592.1"/>
    </source>
</evidence>
<feature type="region of interest" description="Disordered" evidence="1">
    <location>
        <begin position="117"/>
        <end position="141"/>
    </location>
</feature>
<evidence type="ECO:0000313" key="3">
    <source>
        <dbReference type="EMBL" id="CAF4418892.1"/>
    </source>
</evidence>
<dbReference type="EMBL" id="CAJNOQ010027949">
    <property type="protein sequence ID" value="CAF1557592.1"/>
    <property type="molecule type" value="Genomic_DNA"/>
</dbReference>
<evidence type="ECO:0000313" key="4">
    <source>
        <dbReference type="Proteomes" id="UP000663829"/>
    </source>
</evidence>
<proteinExistence type="predicted"/>
<feature type="compositionally biased region" description="Low complexity" evidence="1">
    <location>
        <begin position="118"/>
        <end position="136"/>
    </location>
</feature>
<dbReference type="EMBL" id="CAJOBC010093671">
    <property type="protein sequence ID" value="CAF4418892.1"/>
    <property type="molecule type" value="Genomic_DNA"/>
</dbReference>
<gene>
    <name evidence="2" type="ORF">GPM918_LOCUS39572</name>
    <name evidence="3" type="ORF">SRO942_LOCUS40455</name>
</gene>